<evidence type="ECO:0000313" key="7">
    <source>
        <dbReference type="EMBL" id="GFS03690.1"/>
    </source>
</evidence>
<sequence>MAQFVEHNQSLELNSTTSVIILDQDKTVQKFESLYYSAQPVISSILIGTGLLGICGNLLTLVVFFRLGFLSTVNVSCAALTVSDLCCVVAGILCGISVNGVFRRHFDERSFYHFSNLAGGLVQITFSRITALITAWISLERCLCVVFPAKIRMIVTRRLTAVVLTAIFSINFLFMVSIYVAFRFDIQVDPQTNSTVWTLYWEKESTADALREIALLLFGMIFPVFSWLVVAICTAILTFKLKQSSKWRRQNAQSPVVWHTNTANIHRTRKQGLAEKERRLTKVVVLVAAIFLACSVPTSAQLLARLTLPEYGIGGNLSYLYLVNGSICVLMNQLNSSINIFVYASLGQNFRAALRQVLC</sequence>
<evidence type="ECO:0000256" key="5">
    <source>
        <dbReference type="SAM" id="Phobius"/>
    </source>
</evidence>
<evidence type="ECO:0000313" key="8">
    <source>
        <dbReference type="Proteomes" id="UP000762676"/>
    </source>
</evidence>
<accession>A0AAV4I0W6</accession>
<feature type="transmembrane region" description="Helical" evidence="5">
    <location>
        <begin position="41"/>
        <end position="65"/>
    </location>
</feature>
<proteinExistence type="predicted"/>
<name>A0AAV4I0W6_9GAST</name>
<feature type="transmembrane region" description="Helical" evidence="5">
    <location>
        <begin position="283"/>
        <end position="304"/>
    </location>
</feature>
<dbReference type="InterPro" id="IPR017452">
    <property type="entry name" value="GPCR_Rhodpsn_7TM"/>
</dbReference>
<evidence type="ECO:0000256" key="2">
    <source>
        <dbReference type="ARBA" id="ARBA00022692"/>
    </source>
</evidence>
<comment type="caution">
    <text evidence="7">The sequence shown here is derived from an EMBL/GenBank/DDBJ whole genome shotgun (WGS) entry which is preliminary data.</text>
</comment>
<comment type="subcellular location">
    <subcellularLocation>
        <location evidence="1">Membrane</location>
    </subcellularLocation>
</comment>
<dbReference type="GO" id="GO:0016020">
    <property type="term" value="C:membrane"/>
    <property type="evidence" value="ECO:0007669"/>
    <property type="project" value="UniProtKB-SubCell"/>
</dbReference>
<reference evidence="7 8" key="1">
    <citation type="journal article" date="2021" name="Elife">
        <title>Chloroplast acquisition without the gene transfer in kleptoplastic sea slugs, Plakobranchus ocellatus.</title>
        <authorList>
            <person name="Maeda T."/>
            <person name="Takahashi S."/>
            <person name="Yoshida T."/>
            <person name="Shimamura S."/>
            <person name="Takaki Y."/>
            <person name="Nagai Y."/>
            <person name="Toyoda A."/>
            <person name="Suzuki Y."/>
            <person name="Arimoto A."/>
            <person name="Ishii H."/>
            <person name="Satoh N."/>
            <person name="Nishiyama T."/>
            <person name="Hasebe M."/>
            <person name="Maruyama T."/>
            <person name="Minagawa J."/>
            <person name="Obokata J."/>
            <person name="Shigenobu S."/>
        </authorList>
    </citation>
    <scope>NUCLEOTIDE SEQUENCE [LARGE SCALE GENOMIC DNA]</scope>
</reference>
<keyword evidence="7" id="KW-0675">Receptor</keyword>
<protein>
    <submittedName>
        <fullName evidence="7">Chemosensory receptor A</fullName>
    </submittedName>
</protein>
<feature type="transmembrane region" description="Helical" evidence="5">
    <location>
        <begin position="159"/>
        <end position="182"/>
    </location>
</feature>
<dbReference type="PRINTS" id="PR00237">
    <property type="entry name" value="GPCRRHODOPSN"/>
</dbReference>
<dbReference type="Pfam" id="PF00001">
    <property type="entry name" value="7tm_1"/>
    <property type="match status" value="1"/>
</dbReference>
<dbReference type="SUPFAM" id="SSF81321">
    <property type="entry name" value="Family A G protein-coupled receptor-like"/>
    <property type="match status" value="1"/>
</dbReference>
<evidence type="ECO:0000259" key="6">
    <source>
        <dbReference type="PROSITE" id="PS50262"/>
    </source>
</evidence>
<keyword evidence="3 5" id="KW-1133">Transmembrane helix</keyword>
<keyword evidence="4 5" id="KW-0472">Membrane</keyword>
<dbReference type="InterPro" id="IPR000276">
    <property type="entry name" value="GPCR_Rhodpsn"/>
</dbReference>
<evidence type="ECO:0000256" key="3">
    <source>
        <dbReference type="ARBA" id="ARBA00022989"/>
    </source>
</evidence>
<dbReference type="Proteomes" id="UP000762676">
    <property type="component" value="Unassembled WGS sequence"/>
</dbReference>
<feature type="transmembrane region" description="Helical" evidence="5">
    <location>
        <begin position="77"/>
        <end position="98"/>
    </location>
</feature>
<feature type="transmembrane region" description="Helical" evidence="5">
    <location>
        <begin position="213"/>
        <end position="239"/>
    </location>
</feature>
<dbReference type="PANTHER" id="PTHR46641">
    <property type="entry name" value="FMRFAMIDE RECEPTOR-RELATED"/>
    <property type="match status" value="1"/>
</dbReference>
<organism evidence="7 8">
    <name type="scientific">Elysia marginata</name>
    <dbReference type="NCBI Taxonomy" id="1093978"/>
    <lineage>
        <taxon>Eukaryota</taxon>
        <taxon>Metazoa</taxon>
        <taxon>Spiralia</taxon>
        <taxon>Lophotrochozoa</taxon>
        <taxon>Mollusca</taxon>
        <taxon>Gastropoda</taxon>
        <taxon>Heterobranchia</taxon>
        <taxon>Euthyneura</taxon>
        <taxon>Panpulmonata</taxon>
        <taxon>Sacoglossa</taxon>
        <taxon>Placobranchoidea</taxon>
        <taxon>Plakobranchidae</taxon>
        <taxon>Elysia</taxon>
    </lineage>
</organism>
<dbReference type="AlphaFoldDB" id="A0AAV4I0W6"/>
<feature type="transmembrane region" description="Helical" evidence="5">
    <location>
        <begin position="319"/>
        <end position="346"/>
    </location>
</feature>
<dbReference type="PANTHER" id="PTHR46641:SF18">
    <property type="entry name" value="G-PROTEIN COUPLED RECEPTORS FAMILY 1 PROFILE DOMAIN-CONTAINING PROTEIN"/>
    <property type="match status" value="1"/>
</dbReference>
<dbReference type="GO" id="GO:0004930">
    <property type="term" value="F:G protein-coupled receptor activity"/>
    <property type="evidence" value="ECO:0007669"/>
    <property type="project" value="InterPro"/>
</dbReference>
<dbReference type="PROSITE" id="PS50262">
    <property type="entry name" value="G_PROTEIN_RECEP_F1_2"/>
    <property type="match status" value="1"/>
</dbReference>
<feature type="transmembrane region" description="Helical" evidence="5">
    <location>
        <begin position="118"/>
        <end position="139"/>
    </location>
</feature>
<evidence type="ECO:0000256" key="4">
    <source>
        <dbReference type="ARBA" id="ARBA00023136"/>
    </source>
</evidence>
<keyword evidence="8" id="KW-1185">Reference proteome</keyword>
<evidence type="ECO:0000256" key="1">
    <source>
        <dbReference type="ARBA" id="ARBA00004370"/>
    </source>
</evidence>
<dbReference type="InterPro" id="IPR052954">
    <property type="entry name" value="GPCR-Ligand_Int"/>
</dbReference>
<gene>
    <name evidence="7" type="ORF">ElyMa_001155900</name>
</gene>
<keyword evidence="2 5" id="KW-0812">Transmembrane</keyword>
<dbReference type="EMBL" id="BMAT01002286">
    <property type="protein sequence ID" value="GFS03690.1"/>
    <property type="molecule type" value="Genomic_DNA"/>
</dbReference>
<feature type="domain" description="G-protein coupled receptors family 1 profile" evidence="6">
    <location>
        <begin position="56"/>
        <end position="343"/>
    </location>
</feature>
<dbReference type="Gene3D" id="1.20.1070.10">
    <property type="entry name" value="Rhodopsin 7-helix transmembrane proteins"/>
    <property type="match status" value="1"/>
</dbReference>